<name>A0A5M9IZ85_9PSED</name>
<evidence type="ECO:0000313" key="5">
    <source>
        <dbReference type="Proteomes" id="UP000323425"/>
    </source>
</evidence>
<dbReference type="PANTHER" id="PTHR46401">
    <property type="entry name" value="GLYCOSYLTRANSFERASE WBBK-RELATED"/>
    <property type="match status" value="1"/>
</dbReference>
<organism evidence="4 5">
    <name type="scientific">Pseudomonas extremaustralis</name>
    <dbReference type="NCBI Taxonomy" id="359110"/>
    <lineage>
        <taxon>Bacteria</taxon>
        <taxon>Pseudomonadati</taxon>
        <taxon>Pseudomonadota</taxon>
        <taxon>Gammaproteobacteria</taxon>
        <taxon>Pseudomonadales</taxon>
        <taxon>Pseudomonadaceae</taxon>
        <taxon>Pseudomonas</taxon>
    </lineage>
</organism>
<sequence>MSGQHLKLLRIISSVKPENGGPINAAREIDTVLVQDGHRVDVLTLDADFAVDYPGTVHFMGPSRFGYGLNANIRQWLEQHARHYDFFIINGLWQYHGFVARQVLNKLGRPYIVYTHGMLDPWFKHAYPLKHLKKWLYWPWGEYRVLRDAKRVVFTSEEEKIRARESFWLYRANETITAYGTASPPSDDARLAQAFVNDHPELKGKRVILFLSRIHEKKGCDQLLQAFAQVAGQDERLHLVMAGPDQGGWVQALKTQALDLGVAHRVTWPGMLQGEAKWGAFYAAEVFCLPSHQENFGVVVAEALACGKPVLISNKVNIWREIEKDAVGFVSEDTAAGAVQNLQRWLRLDLPGYGQMSGRAQACFAERFHIRRGAQRLLEIVRECLP</sequence>
<dbReference type="Pfam" id="PF00534">
    <property type="entry name" value="Glycos_transf_1"/>
    <property type="match status" value="1"/>
</dbReference>
<gene>
    <name evidence="4" type="ORF">FX985_02154</name>
</gene>
<dbReference type="InterPro" id="IPR001296">
    <property type="entry name" value="Glyco_trans_1"/>
</dbReference>
<dbReference type="PANTHER" id="PTHR46401:SF2">
    <property type="entry name" value="GLYCOSYLTRANSFERASE WBBK-RELATED"/>
    <property type="match status" value="1"/>
</dbReference>
<feature type="domain" description="Glycosyltransferase subfamily 4-like N-terminal" evidence="3">
    <location>
        <begin position="20"/>
        <end position="167"/>
    </location>
</feature>
<dbReference type="InterPro" id="IPR028098">
    <property type="entry name" value="Glyco_trans_4-like_N"/>
</dbReference>
<keyword evidence="4" id="KW-0328">Glycosyltransferase</keyword>
<dbReference type="Proteomes" id="UP000323425">
    <property type="component" value="Unassembled WGS sequence"/>
</dbReference>
<evidence type="ECO:0000256" key="1">
    <source>
        <dbReference type="ARBA" id="ARBA00022679"/>
    </source>
</evidence>
<dbReference type="GO" id="GO:0009103">
    <property type="term" value="P:lipopolysaccharide biosynthetic process"/>
    <property type="evidence" value="ECO:0007669"/>
    <property type="project" value="TreeGrafter"/>
</dbReference>
<dbReference type="EMBL" id="VTFH01000001">
    <property type="protein sequence ID" value="KAA8562088.1"/>
    <property type="molecule type" value="Genomic_DNA"/>
</dbReference>
<protein>
    <submittedName>
        <fullName evidence="4">Alpha-monoglucosyldiacylglycerol synthase</fullName>
        <ecNumber evidence="4">2.4.1.337</ecNumber>
    </submittedName>
</protein>
<reference evidence="4 5" key="1">
    <citation type="journal article" date="2018" name="Plant Biotechnol. Rep.">
        <title>Diversity and antifungal activity of endophytic bacteria associated with Panax ginseng seedlings.</title>
        <authorList>
            <person name="Park J.M."/>
            <person name="Hong C.E."/>
            <person name="Jo S.H."/>
        </authorList>
    </citation>
    <scope>NUCLEOTIDE SEQUENCE [LARGE SCALE GENOMIC DNA]</scope>
    <source>
        <strain evidence="4 5">PgKB38</strain>
    </source>
</reference>
<feature type="domain" description="Glycosyl transferase family 1" evidence="2">
    <location>
        <begin position="198"/>
        <end position="347"/>
    </location>
</feature>
<dbReference type="SUPFAM" id="SSF53756">
    <property type="entry name" value="UDP-Glycosyltransferase/glycogen phosphorylase"/>
    <property type="match status" value="1"/>
</dbReference>
<evidence type="ECO:0000259" key="2">
    <source>
        <dbReference type="Pfam" id="PF00534"/>
    </source>
</evidence>
<dbReference type="EC" id="2.4.1.337" evidence="4"/>
<dbReference type="Gene3D" id="3.40.50.2000">
    <property type="entry name" value="Glycogen Phosphorylase B"/>
    <property type="match status" value="2"/>
</dbReference>
<proteinExistence type="predicted"/>
<dbReference type="Pfam" id="PF13579">
    <property type="entry name" value="Glyco_trans_4_4"/>
    <property type="match status" value="1"/>
</dbReference>
<dbReference type="AlphaFoldDB" id="A0A5M9IZ85"/>
<evidence type="ECO:0000259" key="3">
    <source>
        <dbReference type="Pfam" id="PF13579"/>
    </source>
</evidence>
<accession>A0A5M9IZ85</accession>
<evidence type="ECO:0000313" key="4">
    <source>
        <dbReference type="EMBL" id="KAA8562088.1"/>
    </source>
</evidence>
<keyword evidence="1 4" id="KW-0808">Transferase</keyword>
<comment type="caution">
    <text evidence="4">The sequence shown here is derived from an EMBL/GenBank/DDBJ whole genome shotgun (WGS) entry which is preliminary data.</text>
</comment>
<dbReference type="GO" id="GO:0047228">
    <property type="term" value="F:1,2-diacylglycerol 3-glucosyltransferase activity"/>
    <property type="evidence" value="ECO:0007669"/>
    <property type="project" value="UniProtKB-EC"/>
</dbReference>